<sequence>MNAFNPTRFMKLLKWRIHFGGKFPLGYLFGIFVPPIIFAFIGLYSAPIYMDYMPSVDAYQIYISNTSTYMLLMILPLAPSFLMPRMKRKSDRINELMLPASNMERYLSSYLVAVGTTIVVICSAWELTNLVQYVASALWFHDAQWMYLRIPTTLSGPNSLLLLVLLHAFMMMLSNFRAVTIFFTVATLFLALMVVPHCLRHISAHTWVCLLGIITCFAGAYIGYCHKKLVSQNSFSL</sequence>
<dbReference type="HOGENOM" id="CLU_1169829_0_0_10"/>
<dbReference type="RefSeq" id="WP_008564962.1">
    <property type="nucleotide sequence ID" value="NZ_JH594502.1"/>
</dbReference>
<evidence type="ECO:0000313" key="2">
    <source>
        <dbReference type="EMBL" id="EHO71652.1"/>
    </source>
</evidence>
<keyword evidence="1" id="KW-0812">Transmembrane</keyword>
<keyword evidence="1" id="KW-1133">Transmembrane helix</keyword>
<organism evidence="2 3">
    <name type="scientific">Segatella maculosa OT 289</name>
    <dbReference type="NCBI Taxonomy" id="999422"/>
    <lineage>
        <taxon>Bacteria</taxon>
        <taxon>Pseudomonadati</taxon>
        <taxon>Bacteroidota</taxon>
        <taxon>Bacteroidia</taxon>
        <taxon>Bacteroidales</taxon>
        <taxon>Prevotellaceae</taxon>
        <taxon>Segatella</taxon>
    </lineage>
</organism>
<feature type="transmembrane region" description="Helical" evidence="1">
    <location>
        <begin position="66"/>
        <end position="86"/>
    </location>
</feature>
<feature type="transmembrane region" description="Helical" evidence="1">
    <location>
        <begin position="178"/>
        <end position="196"/>
    </location>
</feature>
<gene>
    <name evidence="2" type="ORF">HMPREF9944_01098</name>
</gene>
<keyword evidence="1" id="KW-0472">Membrane</keyword>
<name>H1HLQ4_9BACT</name>
<evidence type="ECO:0000313" key="3">
    <source>
        <dbReference type="Proteomes" id="UP000003167"/>
    </source>
</evidence>
<comment type="caution">
    <text evidence="2">The sequence shown here is derived from an EMBL/GenBank/DDBJ whole genome shotgun (WGS) entry which is preliminary data.</text>
</comment>
<feature type="transmembrane region" description="Helical" evidence="1">
    <location>
        <begin position="147"/>
        <end position="166"/>
    </location>
</feature>
<dbReference type="STRING" id="999422.HMPREF9944_01098"/>
<accession>H1HLQ4</accession>
<proteinExistence type="predicted"/>
<dbReference type="OrthoDB" id="1077176at2"/>
<dbReference type="Proteomes" id="UP000003167">
    <property type="component" value="Unassembled WGS sequence"/>
</dbReference>
<feature type="transmembrane region" description="Helical" evidence="1">
    <location>
        <begin position="107"/>
        <end position="127"/>
    </location>
</feature>
<dbReference type="AlphaFoldDB" id="H1HLQ4"/>
<evidence type="ECO:0000256" key="1">
    <source>
        <dbReference type="SAM" id="Phobius"/>
    </source>
</evidence>
<feature type="transmembrane region" description="Helical" evidence="1">
    <location>
        <begin position="21"/>
        <end position="46"/>
    </location>
</feature>
<reference evidence="2 3" key="1">
    <citation type="submission" date="2011-12" db="EMBL/GenBank/DDBJ databases">
        <title>The Genome Sequence of Prevotella maculosa OT 289.</title>
        <authorList>
            <consortium name="The Broad Institute Genome Sequencing Platform"/>
            <person name="Earl A."/>
            <person name="Ward D."/>
            <person name="Feldgarden M."/>
            <person name="Gevers D."/>
            <person name="Izard J."/>
            <person name="Blanton J.M."/>
            <person name="Mathney J."/>
            <person name="Tanner A.C."/>
            <person name="Dewhirst F.E."/>
            <person name="Young S.K."/>
            <person name="Zeng Q."/>
            <person name="Gargeya S."/>
            <person name="Fitzgerald M."/>
            <person name="Haas B."/>
            <person name="Abouelleil A."/>
            <person name="Alvarado L."/>
            <person name="Arachchi H.M."/>
            <person name="Berlin A."/>
            <person name="Chapman S.B."/>
            <person name="Gearin G."/>
            <person name="Goldberg J."/>
            <person name="Griggs A."/>
            <person name="Gujja S."/>
            <person name="Hansen M."/>
            <person name="Heiman D."/>
            <person name="Howarth C."/>
            <person name="Larimer J."/>
            <person name="Lui A."/>
            <person name="MacDonald P.J.P."/>
            <person name="McCowen C."/>
            <person name="Montmayeur A."/>
            <person name="Murphy C."/>
            <person name="Neiman D."/>
            <person name="Pearson M."/>
            <person name="Priest M."/>
            <person name="Roberts A."/>
            <person name="Saif S."/>
            <person name="Shea T."/>
            <person name="Sisk P."/>
            <person name="Stolte C."/>
            <person name="Sykes S."/>
            <person name="Wortman J."/>
            <person name="Nusbaum C."/>
            <person name="Birren B."/>
        </authorList>
    </citation>
    <scope>NUCLEOTIDE SEQUENCE [LARGE SCALE GENOMIC DNA]</scope>
    <source>
        <strain evidence="2 3">OT 289</strain>
    </source>
</reference>
<feature type="transmembrane region" description="Helical" evidence="1">
    <location>
        <begin position="202"/>
        <end position="224"/>
    </location>
</feature>
<dbReference type="PATRIC" id="fig|999422.3.peg.1131"/>
<dbReference type="EMBL" id="AGEK01000020">
    <property type="protein sequence ID" value="EHO71652.1"/>
    <property type="molecule type" value="Genomic_DNA"/>
</dbReference>
<keyword evidence="3" id="KW-1185">Reference proteome</keyword>
<protein>
    <submittedName>
        <fullName evidence="2">Uncharacterized protein</fullName>
    </submittedName>
</protein>